<reference evidence="22 23" key="1">
    <citation type="journal article" date="2017" name="Int. J. Parasitol.">
        <title>The genome of the protozoan parasite Cystoisospora suis and a reverse vaccinology approach to identify vaccine candidates.</title>
        <authorList>
            <person name="Palmieri N."/>
            <person name="Shrestha A."/>
            <person name="Ruttkowski B."/>
            <person name="Beck T."/>
            <person name="Vogl C."/>
            <person name="Tomley F."/>
            <person name="Blake D.P."/>
            <person name="Joachim A."/>
        </authorList>
    </citation>
    <scope>NUCLEOTIDE SEQUENCE [LARGE SCALE GENOMIC DNA]</scope>
    <source>
        <strain evidence="22 23">Wien I</strain>
    </source>
</reference>
<dbReference type="VEuPathDB" id="ToxoDB:CSUI_000883"/>
<dbReference type="GeneID" id="94424301"/>
<evidence type="ECO:0000256" key="13">
    <source>
        <dbReference type="ARBA" id="ARBA00048600"/>
    </source>
</evidence>
<feature type="domain" description="Lipoyl-binding" evidence="17">
    <location>
        <begin position="1012"/>
        <end position="1086"/>
    </location>
</feature>
<dbReference type="Gene3D" id="3.40.50.20">
    <property type="match status" value="1"/>
</dbReference>
<dbReference type="InterPro" id="IPR005479">
    <property type="entry name" value="CPAse_ATP-bd"/>
</dbReference>
<dbReference type="InterPro" id="IPR000089">
    <property type="entry name" value="Biotin_lipoyl"/>
</dbReference>
<feature type="compositionally biased region" description="Low complexity" evidence="16">
    <location>
        <begin position="1786"/>
        <end position="1808"/>
    </location>
</feature>
<evidence type="ECO:0000259" key="19">
    <source>
        <dbReference type="PROSITE" id="PS50979"/>
    </source>
</evidence>
<feature type="region of interest" description="Disordered" evidence="16">
    <location>
        <begin position="1554"/>
        <end position="1619"/>
    </location>
</feature>
<dbReference type="PANTHER" id="PTHR45728">
    <property type="entry name" value="ACETYL-COA CARBOXYLASE, ISOFORM A"/>
    <property type="match status" value="1"/>
</dbReference>
<keyword evidence="5 14" id="KW-0547">Nucleotide-binding</keyword>
<feature type="domain" description="CoA carboxyltransferase C-terminal" evidence="21">
    <location>
        <begin position="2222"/>
        <end position="2536"/>
    </location>
</feature>
<dbReference type="PROSITE" id="PS50980">
    <property type="entry name" value="COA_CT_NTER"/>
    <property type="match status" value="1"/>
</dbReference>
<dbReference type="Gene3D" id="3.90.1770.10">
    <property type="entry name" value="PreATP-grasp domain"/>
    <property type="match status" value="1"/>
</dbReference>
<dbReference type="Pfam" id="PF00364">
    <property type="entry name" value="Biotin_lipoyl"/>
    <property type="match status" value="1"/>
</dbReference>
<dbReference type="SUPFAM" id="SSF51230">
    <property type="entry name" value="Single hybrid motif"/>
    <property type="match status" value="1"/>
</dbReference>
<evidence type="ECO:0000256" key="14">
    <source>
        <dbReference type="PROSITE-ProRule" id="PRU00409"/>
    </source>
</evidence>
<dbReference type="GO" id="GO:0004075">
    <property type="term" value="F:biotin carboxylase activity"/>
    <property type="evidence" value="ECO:0007669"/>
    <property type="project" value="UniProtKB-EC"/>
</dbReference>
<evidence type="ECO:0000259" key="18">
    <source>
        <dbReference type="PROSITE" id="PS50975"/>
    </source>
</evidence>
<dbReference type="PROSITE" id="PS00188">
    <property type="entry name" value="BIOTIN"/>
    <property type="match status" value="1"/>
</dbReference>
<feature type="domain" description="ATP-grasp" evidence="18">
    <location>
        <begin position="538"/>
        <end position="731"/>
    </location>
</feature>
<dbReference type="InterPro" id="IPR011764">
    <property type="entry name" value="Biotin_carboxylation_dom"/>
</dbReference>
<evidence type="ECO:0000256" key="7">
    <source>
        <dbReference type="ARBA" id="ARBA00022840"/>
    </source>
</evidence>
<dbReference type="Gene3D" id="2.40.460.10">
    <property type="entry name" value="Biotin dependent carboxylase carboxyltransferase"/>
    <property type="match status" value="1"/>
</dbReference>
<evidence type="ECO:0000256" key="2">
    <source>
        <dbReference type="ARBA" id="ARBA00004956"/>
    </source>
</evidence>
<dbReference type="Gene3D" id="2.40.50.100">
    <property type="match status" value="1"/>
</dbReference>
<keyword evidence="11" id="KW-0511">Multifunctional enzyme</keyword>
<dbReference type="Pfam" id="PF00289">
    <property type="entry name" value="Biotin_carb_N"/>
    <property type="match status" value="1"/>
</dbReference>
<keyword evidence="9" id="KW-0275">Fatty acid biosynthesis</keyword>
<dbReference type="FunFam" id="2.40.50.100:FF:000005">
    <property type="entry name" value="Acetyl-CoA carboxylase 1"/>
    <property type="match status" value="1"/>
</dbReference>
<dbReference type="InterPro" id="IPR011763">
    <property type="entry name" value="COA_CT_C"/>
</dbReference>
<evidence type="ECO:0000256" key="16">
    <source>
        <dbReference type="SAM" id="MobiDB-lite"/>
    </source>
</evidence>
<dbReference type="InterPro" id="IPR029045">
    <property type="entry name" value="ClpP/crotonase-like_dom_sf"/>
</dbReference>
<dbReference type="OrthoDB" id="196847at2759"/>
<evidence type="ECO:0000256" key="12">
    <source>
        <dbReference type="ARBA" id="ARBA00048065"/>
    </source>
</evidence>
<sequence length="2620" mass="288933">MERGERRLLPVPELDEASKSEAPRSENHSSAFDSNFEYHLSNPASTPFYASFCGQGLECRLPLVSTGKFSSPGNFVSHHTVCKGIYLQPEGSRRASYARLRGRHAPIWVVLIFLLCLVSLSECGNPASRNGVSFPHSSQMVSPGQFVPVPDVRPSPPNPSFSSHRPSQSIRLQRGPVSPAVATSPSSPVSHILSQSNDAVGASVPSSPPFSRKSSSPPKRPHLLSRASPLLAFRRTRSRSAEKVAFLAFPATAVTHAFANSFPSAVNPKLLNCRSRKSLSPDVAHGIRGRPAFFRGEDLWCSGGERGDCLTTRGSRGEFGPSCEGLMTHLPSCVSTAVAAVPTTGQGTATRTEKLSADQHTNLQNGVEGTDPLADYVRRHGGKRVIRRVLIANNGMAATKSIFSMRQWAYMELGDDKLLEFVVMATPEDMRANPEYIRRADKIVEVPGGPNRNNYANVDLICKIASQEKVDAVWPGWGHASENPALPRRLKELGITFIGPSAGVMAALGDKIAANILAQTAGVPSIPWSGDSLRAQLDEKTGSIPEEVFQQATVKSVAECERQAARIGYPLMIKASEGGGGKGIRMVDKPEQLRSAYEQVTAEVPGSPVFMMQLCTKARHIEVQIVGDEYSQAVALSGRDCSTQRRFQKIFEEAPPTTVVPADTMKEMERAAQRLTQSLGYTGAGTVEYLYNREKNKFYFLELNPRLQVEHPVSEGVTGVNLPAAQLQVAMGIPLSRIPDIRLFFGRNPEATDSIDFLKEDHVPIKRHVLAARVTAENPDEGFKPTSGRLDRLEFQPLENVWGYFSVGASGGVHEYADSQFGHIFATGSNREEARKKLVLGLKRVDVRGEIRTPLEYLVRLLENEDFIENRIDTAWLDGLIKQRKSVEKQVDQAHVVLAAVLFRGIKAIKDKEQRVLAALQRGQRYIHGLPSLHRVNQEITYQDQRFKFTVTRTGPQLYRLQLNKQSVECGVREQADGSFIVLFPNARSHKFNGREEPLGLRLQVDGTTVLIPNVFDPSELRSDVTGKLVRYLVPDGKVVKKGEPYAEVEAMKMIMTLSAGETGVISHARSPGSMIATGDILATLELEDPSRVKKIVDFEGRLDLPGEQRAEQDASSAQLLFGDGGAEAEAALRMRLAMDGYEQDIESNVQRVFIPSSLSRQRERVTELMVELFQSFLNVYEHFAAQSAPDGTVDTASDRSASPAMLLKMRLAHSHLQPRIQLVLSLLRALHNFPVLFSDWRMPVSLEVCLKRLAGLHGREYGPICLESMRLLHAFRIAPFAERVKTLKEELLRIPLKKTSSGSGRESFSLDEVEAERVARASTLTAGMDLLSHLFGDEEVGARALEVAVRRHYRAFPILSMRTETVAGVPVALWSFRQADLSEKEAPIRTGIMAAFSDVAQMERTGAQLLVRLRQFDEEAQKHDNDRRAKETGAEVAEARNVFLAALTKPLNMAAQGPEADAFAGEVRDVLQRLTKPLEQADVRLVAMHVPQTKRPCRMFNFLRSQGFVESTIRRDLCPTVPSLMELNSLQSSFQLTRLDALDPNTQAYLALPKQGEVPAQGGRTSDAATHAGTSSSVVAPRSPSQGSGADRTLEPQAESSTAGGTAPAQAKPRNAAQTPQNVFVRRLVFSNEIQKDLSGLSRVFLDLLDVLDRCSNDPRVSATASGHLFVHIVPPLDMSAAAAAEQFKKLMKRFQSEHNERCLRLHVDQIEVKMHLKNGQGTEVDDDRQQVLRLSVRSRQGRPHTEVAEDVPHLLTGDPLAHRRLMPHESEGEPDTAEGRAPGSGVSTETTRTSRESSASSFPSKSGLRRAVSAPTSQQSEQVRQFSKTGTTPSLATAAATEERGRSLAFARPPGDGSAGSEIYPYPEFDRISMLRSAARRAGSTYIYDFLGLLEVALLQSWQKYLDTKGGKDGTGWDDAVPGDLFKVEEFKLSSDGELYLDPHWTVADNKVGMVGFLLTLKTPEYPAGRQMVLVGSDITHQGGSFGVPEHNYFARVSEFSRTHGLPRVYIACNSGARIGLYEGLKDKVRIAWNDPTNPSLGFKYLYLTPEALRGLPDGIVSGHWESAEEGDETTGRRFVLDAIIGDTDKFIGVENLRGSGMIAGETSRAYDETFTLSYVTGRSVGIGAYIVRLAQRTIQMVRGPLLLTGYQALNKLLGREVYASQDQLGGPEVMYRNGISHLVVQNDQEGMKEVLRWLSYTPKTAKDNVGTMELFSADPVDRPVEFMPTKAPYDVRHLLAGQTKEDGTFVSGFFDKGSFKEYLGGWGKSVVVGRARLGGIPFGAIAVETRTTEARLPADPSSQESRESVITHAGQVWFPDSAFKTAQAINDFNRGENLPLLIFANWRGFSGGTRDMFEEVLKFGSMIVDALRVYKQPVFVYIPPHGELRGGSWVVVDPTINPEKMEMFADGNARGGVLEPPGICEIKYRAADQKALMHRLDETLKELDKQLQDCQTDIDAIDLKARIKKREATLEPLYLSVARFYADLHDRPERMKARGVISAVVNWRDSRKFFYWRARRRLVQDGIESRLRGADTSLDFHGARAKVDEMLTSRGIPKTDDRAACEFFHSTGGKTAVEAMVNEANREGAVKKIREALKSMSPEAQKEALLRVLERAN</sequence>
<name>A0A2C6KMM1_9APIC</name>
<dbReference type="InterPro" id="IPR005481">
    <property type="entry name" value="BC-like_N"/>
</dbReference>
<dbReference type="Pfam" id="PF01039">
    <property type="entry name" value="Carboxyl_trans"/>
    <property type="match status" value="1"/>
</dbReference>
<comment type="cofactor">
    <cofactor evidence="1">
        <name>biotin</name>
        <dbReference type="ChEBI" id="CHEBI:57586"/>
    </cofactor>
</comment>
<dbReference type="Pfam" id="PF08326">
    <property type="entry name" value="ACC_central"/>
    <property type="match status" value="2"/>
</dbReference>
<feature type="compositionally biased region" description="Basic and acidic residues" evidence="16">
    <location>
        <begin position="16"/>
        <end position="27"/>
    </location>
</feature>
<dbReference type="SUPFAM" id="SSF52096">
    <property type="entry name" value="ClpP/crotonase"/>
    <property type="match status" value="2"/>
</dbReference>
<dbReference type="Proteomes" id="UP000221165">
    <property type="component" value="Unassembled WGS sequence"/>
</dbReference>
<evidence type="ECO:0000256" key="6">
    <source>
        <dbReference type="ARBA" id="ARBA00022832"/>
    </source>
</evidence>
<dbReference type="GO" id="GO:0005524">
    <property type="term" value="F:ATP binding"/>
    <property type="evidence" value="ECO:0007669"/>
    <property type="project" value="UniProtKB-UniRule"/>
</dbReference>
<keyword evidence="4" id="KW-0436">Ligase</keyword>
<dbReference type="InterPro" id="IPR049076">
    <property type="entry name" value="ACCA"/>
</dbReference>
<evidence type="ECO:0000256" key="1">
    <source>
        <dbReference type="ARBA" id="ARBA00001953"/>
    </source>
</evidence>
<feature type="domain" description="Biotin carboxylation" evidence="19">
    <location>
        <begin position="385"/>
        <end position="882"/>
    </location>
</feature>
<dbReference type="GO" id="GO:0003989">
    <property type="term" value="F:acetyl-CoA carboxylase activity"/>
    <property type="evidence" value="ECO:0007669"/>
    <property type="project" value="UniProtKB-EC"/>
</dbReference>
<dbReference type="InterPro" id="IPR034733">
    <property type="entry name" value="AcCoA_carboxyl_beta"/>
</dbReference>
<proteinExistence type="predicted"/>
<keyword evidence="10" id="KW-0092">Biotin</keyword>
<evidence type="ECO:0000256" key="9">
    <source>
        <dbReference type="ARBA" id="ARBA00023160"/>
    </source>
</evidence>
<dbReference type="GO" id="GO:0046872">
    <property type="term" value="F:metal ion binding"/>
    <property type="evidence" value="ECO:0007669"/>
    <property type="project" value="InterPro"/>
</dbReference>
<keyword evidence="8" id="KW-0443">Lipid metabolism</keyword>
<feature type="coiled-coil region" evidence="15">
    <location>
        <begin position="2433"/>
        <end position="2467"/>
    </location>
</feature>
<dbReference type="InterPro" id="IPR013815">
    <property type="entry name" value="ATP_grasp_subdomain_1"/>
</dbReference>
<feature type="compositionally biased region" description="Polar residues" evidence="16">
    <location>
        <begin position="160"/>
        <end position="171"/>
    </location>
</feature>
<dbReference type="PANTHER" id="PTHR45728:SF3">
    <property type="entry name" value="ACETYL-COA CARBOXYLASE"/>
    <property type="match status" value="1"/>
</dbReference>
<dbReference type="GO" id="GO:2001295">
    <property type="term" value="P:malonyl-CoA biosynthetic process"/>
    <property type="evidence" value="ECO:0007669"/>
    <property type="project" value="UniProtKB-UniPathway"/>
</dbReference>
<dbReference type="InterPro" id="IPR011054">
    <property type="entry name" value="Rudment_hybrid_motif"/>
</dbReference>
<dbReference type="GO" id="GO:0006633">
    <property type="term" value="P:fatty acid biosynthetic process"/>
    <property type="evidence" value="ECO:0007669"/>
    <property type="project" value="UniProtKB-KW"/>
</dbReference>
<evidence type="ECO:0000313" key="22">
    <source>
        <dbReference type="EMBL" id="PHJ25261.1"/>
    </source>
</evidence>
<dbReference type="SUPFAM" id="SSF51246">
    <property type="entry name" value="Rudiment single hybrid motif"/>
    <property type="match status" value="1"/>
</dbReference>
<dbReference type="PROSITE" id="PS00867">
    <property type="entry name" value="CPSASE_2"/>
    <property type="match status" value="1"/>
</dbReference>
<feature type="region of interest" description="Disordered" evidence="16">
    <location>
        <begin position="1"/>
        <end position="30"/>
    </location>
</feature>
<comment type="catalytic activity">
    <reaction evidence="13">
        <text>N(6)-biotinyl-L-lysyl-[protein] + hydrogencarbonate + ATP = N(6)-carboxybiotinyl-L-lysyl-[protein] + ADP + phosphate + H(+)</text>
        <dbReference type="Rhea" id="RHEA:13501"/>
        <dbReference type="Rhea" id="RHEA-COMP:10505"/>
        <dbReference type="Rhea" id="RHEA-COMP:10506"/>
        <dbReference type="ChEBI" id="CHEBI:15378"/>
        <dbReference type="ChEBI" id="CHEBI:17544"/>
        <dbReference type="ChEBI" id="CHEBI:30616"/>
        <dbReference type="ChEBI" id="CHEBI:43474"/>
        <dbReference type="ChEBI" id="CHEBI:83144"/>
        <dbReference type="ChEBI" id="CHEBI:83145"/>
        <dbReference type="ChEBI" id="CHEBI:456216"/>
        <dbReference type="EC" id="6.3.4.14"/>
    </reaction>
</comment>
<dbReference type="FunFam" id="3.30.1490.20:FF:000003">
    <property type="entry name" value="acetyl-CoA carboxylase isoform X1"/>
    <property type="match status" value="1"/>
</dbReference>
<keyword evidence="3" id="KW-0444">Lipid biosynthesis</keyword>
<dbReference type="PROSITE" id="PS50975">
    <property type="entry name" value="ATP_GRASP"/>
    <property type="match status" value="1"/>
</dbReference>
<accession>A0A2C6KMM1</accession>
<dbReference type="Gene3D" id="3.90.226.10">
    <property type="entry name" value="2-enoyl-CoA Hydratase, Chain A, domain 1"/>
    <property type="match status" value="2"/>
</dbReference>
<keyword evidence="15" id="KW-0175">Coiled coil</keyword>
<comment type="catalytic activity">
    <reaction evidence="12">
        <text>hydrogencarbonate + acetyl-CoA + ATP = malonyl-CoA + ADP + phosphate + H(+)</text>
        <dbReference type="Rhea" id="RHEA:11308"/>
        <dbReference type="ChEBI" id="CHEBI:15378"/>
        <dbReference type="ChEBI" id="CHEBI:17544"/>
        <dbReference type="ChEBI" id="CHEBI:30616"/>
        <dbReference type="ChEBI" id="CHEBI:43474"/>
        <dbReference type="ChEBI" id="CHEBI:57288"/>
        <dbReference type="ChEBI" id="CHEBI:57384"/>
        <dbReference type="ChEBI" id="CHEBI:456216"/>
        <dbReference type="EC" id="6.4.1.2"/>
    </reaction>
</comment>
<dbReference type="Pfam" id="PF02786">
    <property type="entry name" value="CPSase_L_D2"/>
    <property type="match status" value="1"/>
</dbReference>
<protein>
    <submittedName>
        <fullName evidence="22">Acetyl-carboxylase acc1</fullName>
    </submittedName>
</protein>
<dbReference type="InterPro" id="IPR005482">
    <property type="entry name" value="Biotin_COase_C"/>
</dbReference>
<evidence type="ECO:0000256" key="15">
    <source>
        <dbReference type="SAM" id="Coils"/>
    </source>
</evidence>
<dbReference type="Gene3D" id="3.30.1490.20">
    <property type="entry name" value="ATP-grasp fold, A domain"/>
    <property type="match status" value="1"/>
</dbReference>
<evidence type="ECO:0000256" key="10">
    <source>
        <dbReference type="ARBA" id="ARBA00023267"/>
    </source>
</evidence>
<dbReference type="InterPro" id="IPR016185">
    <property type="entry name" value="PreATP-grasp_dom_sf"/>
</dbReference>
<evidence type="ECO:0000259" key="21">
    <source>
        <dbReference type="PROSITE" id="PS50989"/>
    </source>
</evidence>
<organism evidence="22 23">
    <name type="scientific">Cystoisospora suis</name>
    <dbReference type="NCBI Taxonomy" id="483139"/>
    <lineage>
        <taxon>Eukaryota</taxon>
        <taxon>Sar</taxon>
        <taxon>Alveolata</taxon>
        <taxon>Apicomplexa</taxon>
        <taxon>Conoidasida</taxon>
        <taxon>Coccidia</taxon>
        <taxon>Eucoccidiorida</taxon>
        <taxon>Eimeriorina</taxon>
        <taxon>Sarcocystidae</taxon>
        <taxon>Cystoisospora</taxon>
    </lineage>
</organism>
<evidence type="ECO:0000256" key="11">
    <source>
        <dbReference type="ARBA" id="ARBA00023268"/>
    </source>
</evidence>
<dbReference type="InterPro" id="IPR049074">
    <property type="entry name" value="ACCA_BT"/>
</dbReference>
<dbReference type="UniPathway" id="UPA00655">
    <property type="reaction ID" value="UER00711"/>
</dbReference>
<feature type="compositionally biased region" description="Polar residues" evidence="16">
    <location>
        <begin position="1564"/>
        <end position="1589"/>
    </location>
</feature>
<keyword evidence="7 14" id="KW-0067">ATP-binding</keyword>
<evidence type="ECO:0000256" key="8">
    <source>
        <dbReference type="ARBA" id="ARBA00023098"/>
    </source>
</evidence>
<dbReference type="PROSITE" id="PS50989">
    <property type="entry name" value="COA_CT_CTER"/>
    <property type="match status" value="1"/>
</dbReference>
<feature type="compositionally biased region" description="Polar residues" evidence="16">
    <location>
        <begin position="1816"/>
        <end position="1837"/>
    </location>
</feature>
<dbReference type="SUPFAM" id="SSF52440">
    <property type="entry name" value="PreATP-grasp domain"/>
    <property type="match status" value="1"/>
</dbReference>
<evidence type="ECO:0000256" key="4">
    <source>
        <dbReference type="ARBA" id="ARBA00022598"/>
    </source>
</evidence>
<evidence type="ECO:0000256" key="3">
    <source>
        <dbReference type="ARBA" id="ARBA00022516"/>
    </source>
</evidence>
<dbReference type="Pfam" id="PF02785">
    <property type="entry name" value="Biotin_carb_C"/>
    <property type="match status" value="1"/>
</dbReference>
<feature type="region of interest" description="Disordered" evidence="16">
    <location>
        <begin position="145"/>
        <end position="228"/>
    </location>
</feature>
<dbReference type="PROSITE" id="PS50968">
    <property type="entry name" value="BIOTINYL_LIPOYL"/>
    <property type="match status" value="1"/>
</dbReference>
<dbReference type="PROSITE" id="PS00866">
    <property type="entry name" value="CPSASE_1"/>
    <property type="match status" value="1"/>
</dbReference>
<evidence type="ECO:0000259" key="20">
    <source>
        <dbReference type="PROSITE" id="PS50980"/>
    </source>
</evidence>
<comment type="caution">
    <text evidence="22">The sequence shown here is derived from an EMBL/GenBank/DDBJ whole genome shotgun (WGS) entry which is preliminary data.</text>
</comment>
<dbReference type="InterPro" id="IPR011053">
    <property type="entry name" value="Single_hybrid_motif"/>
</dbReference>
<dbReference type="Pfam" id="PF21385">
    <property type="entry name" value="ACCA_BT"/>
    <property type="match status" value="1"/>
</dbReference>
<dbReference type="RefSeq" id="XP_067926933.1">
    <property type="nucleotide sequence ID" value="XM_068061090.1"/>
</dbReference>
<dbReference type="InterPro" id="IPR011761">
    <property type="entry name" value="ATP-grasp"/>
</dbReference>
<keyword evidence="6" id="KW-0276">Fatty acid metabolism</keyword>
<dbReference type="InterPro" id="IPR011762">
    <property type="entry name" value="COA_CT_N"/>
</dbReference>
<dbReference type="InterPro" id="IPR001882">
    <property type="entry name" value="Biotin_BS"/>
</dbReference>
<dbReference type="SUPFAM" id="SSF56059">
    <property type="entry name" value="Glutathione synthetase ATP-binding domain-like"/>
    <property type="match status" value="1"/>
</dbReference>
<dbReference type="CDD" id="cd06850">
    <property type="entry name" value="biotinyl_domain"/>
    <property type="match status" value="1"/>
</dbReference>
<dbReference type="FunFam" id="3.90.226.10:FF:000010">
    <property type="entry name" value="acetyl-CoA carboxylase isoform X2"/>
    <property type="match status" value="1"/>
</dbReference>
<feature type="compositionally biased region" description="Low complexity" evidence="16">
    <location>
        <begin position="176"/>
        <end position="190"/>
    </location>
</feature>
<feature type="domain" description="CoA carboxyltransferase N-terminal" evidence="20">
    <location>
        <begin position="1867"/>
        <end position="2216"/>
    </location>
</feature>
<feature type="compositionally biased region" description="Basic and acidic residues" evidence="16">
    <location>
        <begin position="1745"/>
        <end position="1754"/>
    </location>
</feature>
<dbReference type="FunFam" id="3.40.50.20:FF:000005">
    <property type="entry name" value="acetyl-CoA carboxylase isoform X2"/>
    <property type="match status" value="1"/>
</dbReference>
<evidence type="ECO:0000259" key="17">
    <source>
        <dbReference type="PROSITE" id="PS50968"/>
    </source>
</evidence>
<dbReference type="InterPro" id="IPR013537">
    <property type="entry name" value="AcCoA_COase_cen"/>
</dbReference>
<evidence type="ECO:0000313" key="23">
    <source>
        <dbReference type="Proteomes" id="UP000221165"/>
    </source>
</evidence>
<dbReference type="PROSITE" id="PS50979">
    <property type="entry name" value="BC"/>
    <property type="match status" value="1"/>
</dbReference>
<dbReference type="EMBL" id="MIGC01000349">
    <property type="protein sequence ID" value="PHJ25261.1"/>
    <property type="molecule type" value="Genomic_DNA"/>
</dbReference>
<keyword evidence="23" id="KW-1185">Reference proteome</keyword>
<comment type="pathway">
    <text evidence="2">Lipid metabolism; malonyl-CoA biosynthesis; malonyl-CoA from acetyl-CoA: step 1/1.</text>
</comment>
<gene>
    <name evidence="22" type="ORF">CSUI_000883</name>
</gene>
<dbReference type="Gene3D" id="3.30.470.20">
    <property type="entry name" value="ATP-grasp fold, B domain"/>
    <property type="match status" value="1"/>
</dbReference>
<feature type="region of interest" description="Disordered" evidence="16">
    <location>
        <begin position="1737"/>
        <end position="1864"/>
    </location>
</feature>
<evidence type="ECO:0000256" key="5">
    <source>
        <dbReference type="ARBA" id="ARBA00022741"/>
    </source>
</evidence>
<dbReference type="SMART" id="SM00878">
    <property type="entry name" value="Biotin_carb_C"/>
    <property type="match status" value="1"/>
</dbReference>